<keyword evidence="6" id="KW-1185">Reference proteome</keyword>
<dbReference type="GO" id="GO:0003700">
    <property type="term" value="F:DNA-binding transcription factor activity"/>
    <property type="evidence" value="ECO:0007669"/>
    <property type="project" value="InterPro"/>
</dbReference>
<dbReference type="Pfam" id="PF07729">
    <property type="entry name" value="FCD"/>
    <property type="match status" value="1"/>
</dbReference>
<organism evidence="5 6">
    <name type="scientific">Kitasatospora kifunensis</name>
    <name type="common">Streptomyces kifunensis</name>
    <dbReference type="NCBI Taxonomy" id="58351"/>
    <lineage>
        <taxon>Bacteria</taxon>
        <taxon>Bacillati</taxon>
        <taxon>Actinomycetota</taxon>
        <taxon>Actinomycetes</taxon>
        <taxon>Kitasatosporales</taxon>
        <taxon>Streptomycetaceae</taxon>
        <taxon>Kitasatospora</taxon>
    </lineage>
</organism>
<dbReference type="RefSeq" id="WP_184934038.1">
    <property type="nucleotide sequence ID" value="NZ_JACHJV010000001.1"/>
</dbReference>
<dbReference type="EMBL" id="JACHJV010000001">
    <property type="protein sequence ID" value="MBB4921755.1"/>
    <property type="molecule type" value="Genomic_DNA"/>
</dbReference>
<evidence type="ECO:0000256" key="3">
    <source>
        <dbReference type="ARBA" id="ARBA00023163"/>
    </source>
</evidence>
<accession>A0A7W7QY18</accession>
<dbReference type="GO" id="GO:0003677">
    <property type="term" value="F:DNA binding"/>
    <property type="evidence" value="ECO:0007669"/>
    <property type="project" value="UniProtKB-KW"/>
</dbReference>
<evidence type="ECO:0000256" key="1">
    <source>
        <dbReference type="ARBA" id="ARBA00023015"/>
    </source>
</evidence>
<dbReference type="InterPro" id="IPR036390">
    <property type="entry name" value="WH_DNA-bd_sf"/>
</dbReference>
<evidence type="ECO:0000313" key="6">
    <source>
        <dbReference type="Proteomes" id="UP000540506"/>
    </source>
</evidence>
<gene>
    <name evidence="5" type="ORF">FHR34_000748</name>
</gene>
<sequence length="234" mass="25350">MEIQGLPGKLLAELGPAIASGDLAEGAVLRIEELEARFGVSRTVVREAVRILESMRLVASKRRVGITVQPKRDWDVFDPLVIRWRLAGTDRAAQLRSLGSLRVAVEPAAAALAAQYATADQCRELSALAVELTVTARAADLVSFLRHDIEFHATVLRASGNEMFAHLGDTVGAVLTGRTEHNLMPHQPRAYAVQLHREVAEAICAGAPERAEHSMRTIVTGALQELDTELGQLP</sequence>
<dbReference type="SUPFAM" id="SSF46785">
    <property type="entry name" value="Winged helix' DNA-binding domain"/>
    <property type="match status" value="1"/>
</dbReference>
<keyword evidence="3" id="KW-0804">Transcription</keyword>
<dbReference type="Gene3D" id="1.20.120.530">
    <property type="entry name" value="GntR ligand-binding domain-like"/>
    <property type="match status" value="1"/>
</dbReference>
<dbReference type="PROSITE" id="PS50949">
    <property type="entry name" value="HTH_GNTR"/>
    <property type="match status" value="1"/>
</dbReference>
<name>A0A7W7QY18_KITKI</name>
<reference evidence="5 6" key="1">
    <citation type="submission" date="2020-08" db="EMBL/GenBank/DDBJ databases">
        <title>Sequencing the genomes of 1000 actinobacteria strains.</title>
        <authorList>
            <person name="Klenk H.-P."/>
        </authorList>
    </citation>
    <scope>NUCLEOTIDE SEQUENCE [LARGE SCALE GENOMIC DNA]</scope>
    <source>
        <strain evidence="5 6">DSM 41654</strain>
    </source>
</reference>
<evidence type="ECO:0000313" key="5">
    <source>
        <dbReference type="EMBL" id="MBB4921755.1"/>
    </source>
</evidence>
<keyword evidence="2 5" id="KW-0238">DNA-binding</keyword>
<dbReference type="AlphaFoldDB" id="A0A7W7QY18"/>
<comment type="caution">
    <text evidence="5">The sequence shown here is derived from an EMBL/GenBank/DDBJ whole genome shotgun (WGS) entry which is preliminary data.</text>
</comment>
<evidence type="ECO:0000259" key="4">
    <source>
        <dbReference type="PROSITE" id="PS50949"/>
    </source>
</evidence>
<dbReference type="InterPro" id="IPR011711">
    <property type="entry name" value="GntR_C"/>
</dbReference>
<dbReference type="Pfam" id="PF00392">
    <property type="entry name" value="GntR"/>
    <property type="match status" value="1"/>
</dbReference>
<dbReference type="SMART" id="SM00345">
    <property type="entry name" value="HTH_GNTR"/>
    <property type="match status" value="1"/>
</dbReference>
<dbReference type="Proteomes" id="UP000540506">
    <property type="component" value="Unassembled WGS sequence"/>
</dbReference>
<dbReference type="SUPFAM" id="SSF48008">
    <property type="entry name" value="GntR ligand-binding domain-like"/>
    <property type="match status" value="1"/>
</dbReference>
<keyword evidence="1" id="KW-0805">Transcription regulation</keyword>
<dbReference type="InterPro" id="IPR008920">
    <property type="entry name" value="TF_FadR/GntR_C"/>
</dbReference>
<dbReference type="InterPro" id="IPR036388">
    <property type="entry name" value="WH-like_DNA-bd_sf"/>
</dbReference>
<evidence type="ECO:0000256" key="2">
    <source>
        <dbReference type="ARBA" id="ARBA00023125"/>
    </source>
</evidence>
<feature type="domain" description="HTH gntR-type" evidence="4">
    <location>
        <begin position="4"/>
        <end position="71"/>
    </location>
</feature>
<dbReference type="PANTHER" id="PTHR43537:SF44">
    <property type="entry name" value="GNTR FAMILY REGULATORY PROTEIN"/>
    <property type="match status" value="1"/>
</dbReference>
<dbReference type="Gene3D" id="1.10.10.10">
    <property type="entry name" value="Winged helix-like DNA-binding domain superfamily/Winged helix DNA-binding domain"/>
    <property type="match status" value="1"/>
</dbReference>
<protein>
    <submittedName>
        <fullName evidence="5">DNA-binding FadR family transcriptional regulator</fullName>
    </submittedName>
</protein>
<dbReference type="InterPro" id="IPR000524">
    <property type="entry name" value="Tscrpt_reg_HTH_GntR"/>
</dbReference>
<dbReference type="PANTHER" id="PTHR43537">
    <property type="entry name" value="TRANSCRIPTIONAL REGULATOR, GNTR FAMILY"/>
    <property type="match status" value="1"/>
</dbReference>
<proteinExistence type="predicted"/>
<dbReference type="SMART" id="SM00895">
    <property type="entry name" value="FCD"/>
    <property type="match status" value="1"/>
</dbReference>